<evidence type="ECO:0000313" key="1">
    <source>
        <dbReference type="EMBL" id="CAF2090075.1"/>
    </source>
</evidence>
<dbReference type="AlphaFoldDB" id="A0A816SWT2"/>
<dbReference type="EMBL" id="HG994360">
    <property type="protein sequence ID" value="CAF2090075.1"/>
    <property type="molecule type" value="Genomic_DNA"/>
</dbReference>
<accession>A0A816SWT2</accession>
<protein>
    <submittedName>
        <fullName evidence="1">(rape) hypothetical protein</fullName>
    </submittedName>
</protein>
<organism evidence="1">
    <name type="scientific">Brassica napus</name>
    <name type="common">Rape</name>
    <dbReference type="NCBI Taxonomy" id="3708"/>
    <lineage>
        <taxon>Eukaryota</taxon>
        <taxon>Viridiplantae</taxon>
        <taxon>Streptophyta</taxon>
        <taxon>Embryophyta</taxon>
        <taxon>Tracheophyta</taxon>
        <taxon>Spermatophyta</taxon>
        <taxon>Magnoliopsida</taxon>
        <taxon>eudicotyledons</taxon>
        <taxon>Gunneridae</taxon>
        <taxon>Pentapetalae</taxon>
        <taxon>rosids</taxon>
        <taxon>malvids</taxon>
        <taxon>Brassicales</taxon>
        <taxon>Brassicaceae</taxon>
        <taxon>Brassiceae</taxon>
        <taxon>Brassica</taxon>
    </lineage>
</organism>
<proteinExistence type="predicted"/>
<name>A0A816SWT2_BRANA</name>
<sequence>MSTEKNAMDCILFCLVFNFFLVKTHSLIFFQLFSLISLCFRT</sequence>
<gene>
    <name evidence="1" type="ORF">DARMORV10_A06P40970.1</name>
</gene>
<reference evidence="1" key="1">
    <citation type="submission" date="2021-01" db="EMBL/GenBank/DDBJ databases">
        <authorList>
            <consortium name="Genoscope - CEA"/>
            <person name="William W."/>
        </authorList>
    </citation>
    <scope>NUCLEOTIDE SEQUENCE</scope>
</reference>
<dbReference type="Proteomes" id="UP001295469">
    <property type="component" value="Chromosome A06"/>
</dbReference>